<organism evidence="4 5">
    <name type="scientific">Plectosphaerella plurivora</name>
    <dbReference type="NCBI Taxonomy" id="936078"/>
    <lineage>
        <taxon>Eukaryota</taxon>
        <taxon>Fungi</taxon>
        <taxon>Dikarya</taxon>
        <taxon>Ascomycota</taxon>
        <taxon>Pezizomycotina</taxon>
        <taxon>Sordariomycetes</taxon>
        <taxon>Hypocreomycetidae</taxon>
        <taxon>Glomerellales</taxon>
        <taxon>Plectosphaerellaceae</taxon>
        <taxon>Plectosphaerella</taxon>
    </lineage>
</organism>
<feature type="compositionally biased region" description="Basic and acidic residues" evidence="2">
    <location>
        <begin position="1"/>
        <end position="18"/>
    </location>
</feature>
<evidence type="ECO:0000259" key="3">
    <source>
        <dbReference type="PROSITE" id="PS50157"/>
    </source>
</evidence>
<comment type="caution">
    <text evidence="4">The sequence shown here is derived from an EMBL/GenBank/DDBJ whole genome shotgun (WGS) entry which is preliminary data.</text>
</comment>
<gene>
    <name evidence="4" type="ORF">F5X68DRAFT_243502</name>
</gene>
<reference evidence="4" key="1">
    <citation type="journal article" date="2021" name="Nat. Commun.">
        <title>Genetic determinants of endophytism in the Arabidopsis root mycobiome.</title>
        <authorList>
            <person name="Mesny F."/>
            <person name="Miyauchi S."/>
            <person name="Thiergart T."/>
            <person name="Pickel B."/>
            <person name="Atanasova L."/>
            <person name="Karlsson M."/>
            <person name="Huettel B."/>
            <person name="Barry K.W."/>
            <person name="Haridas S."/>
            <person name="Chen C."/>
            <person name="Bauer D."/>
            <person name="Andreopoulos W."/>
            <person name="Pangilinan J."/>
            <person name="LaButti K."/>
            <person name="Riley R."/>
            <person name="Lipzen A."/>
            <person name="Clum A."/>
            <person name="Drula E."/>
            <person name="Henrissat B."/>
            <person name="Kohler A."/>
            <person name="Grigoriev I.V."/>
            <person name="Martin F.M."/>
            <person name="Hacquard S."/>
        </authorList>
    </citation>
    <scope>NUCLEOTIDE SEQUENCE</scope>
    <source>
        <strain evidence="4">MPI-SDFR-AT-0117</strain>
    </source>
</reference>
<name>A0A9P8VLZ8_9PEZI</name>
<dbReference type="Proteomes" id="UP000770015">
    <property type="component" value="Unassembled WGS sequence"/>
</dbReference>
<evidence type="ECO:0000256" key="2">
    <source>
        <dbReference type="SAM" id="MobiDB-lite"/>
    </source>
</evidence>
<feature type="compositionally biased region" description="Polar residues" evidence="2">
    <location>
        <begin position="156"/>
        <end position="170"/>
    </location>
</feature>
<feature type="domain" description="C2H2-type" evidence="3">
    <location>
        <begin position="251"/>
        <end position="277"/>
    </location>
</feature>
<dbReference type="PROSITE" id="PS00028">
    <property type="entry name" value="ZINC_FINGER_C2H2_1"/>
    <property type="match status" value="2"/>
</dbReference>
<dbReference type="Pfam" id="PF00096">
    <property type="entry name" value="zf-C2H2"/>
    <property type="match status" value="1"/>
</dbReference>
<dbReference type="PROSITE" id="PS50157">
    <property type="entry name" value="ZINC_FINGER_C2H2_2"/>
    <property type="match status" value="2"/>
</dbReference>
<proteinExistence type="predicted"/>
<keyword evidence="5" id="KW-1185">Reference proteome</keyword>
<dbReference type="InterPro" id="IPR013087">
    <property type="entry name" value="Znf_C2H2_type"/>
</dbReference>
<dbReference type="AlphaFoldDB" id="A0A9P8VLZ8"/>
<feature type="domain" description="C2H2-type" evidence="3">
    <location>
        <begin position="175"/>
        <end position="205"/>
    </location>
</feature>
<keyword evidence="1" id="KW-0479">Metal-binding</keyword>
<evidence type="ECO:0000313" key="4">
    <source>
        <dbReference type="EMBL" id="KAH6695053.1"/>
    </source>
</evidence>
<keyword evidence="1" id="KW-0862">Zinc</keyword>
<protein>
    <recommendedName>
        <fullName evidence="3">C2H2-type domain-containing protein</fullName>
    </recommendedName>
</protein>
<dbReference type="GO" id="GO:0008270">
    <property type="term" value="F:zinc ion binding"/>
    <property type="evidence" value="ECO:0007669"/>
    <property type="project" value="UniProtKB-KW"/>
</dbReference>
<evidence type="ECO:0000313" key="5">
    <source>
        <dbReference type="Proteomes" id="UP000770015"/>
    </source>
</evidence>
<sequence length="277" mass="30946">MPRRGKERERRGAFREGAVDPALGGFYGEEAEEAPFSSSDFPDDSGSVPYESGQPYNQFSPGPDNLAAQLTPEQLEWIHQTSHMEGYPPVDNASGVGDVDFEAYMSLEDLVIAEHEDESPSSSSPFDPGEDDEEMTVAGPSSRHSASTLPKHKSSSSKNSTRPRNSSSKKLSAPVQCLYEGCGQWFKRPTELHKHEHQAHDPHIPCSARFSDPRIVCDAVYHTRKDMLRHVRSAHPRFAEDPDNNVPEEGGDCPFCGKRINRDDNLRRHILKQHPKK</sequence>
<dbReference type="EMBL" id="JAGSXJ010000002">
    <property type="protein sequence ID" value="KAH6695053.1"/>
    <property type="molecule type" value="Genomic_DNA"/>
</dbReference>
<feature type="region of interest" description="Disordered" evidence="2">
    <location>
        <begin position="1"/>
        <end position="72"/>
    </location>
</feature>
<dbReference type="OrthoDB" id="4849325at2759"/>
<keyword evidence="1" id="KW-0863">Zinc-finger</keyword>
<accession>A0A9P8VLZ8</accession>
<evidence type="ECO:0000256" key="1">
    <source>
        <dbReference type="PROSITE-ProRule" id="PRU00042"/>
    </source>
</evidence>
<feature type="region of interest" description="Disordered" evidence="2">
    <location>
        <begin position="114"/>
        <end position="172"/>
    </location>
</feature>
<dbReference type="SMART" id="SM00355">
    <property type="entry name" value="ZnF_C2H2"/>
    <property type="match status" value="3"/>
</dbReference>
<dbReference type="Gene3D" id="3.30.160.60">
    <property type="entry name" value="Classic Zinc Finger"/>
    <property type="match status" value="2"/>
</dbReference>